<name>G8TWL5_SULAD</name>
<dbReference type="Pfam" id="PF01156">
    <property type="entry name" value="IU_nuc_hydro"/>
    <property type="match status" value="1"/>
</dbReference>
<dbReference type="KEGG" id="sap:Sulac_2542"/>
<evidence type="ECO:0000313" key="4">
    <source>
        <dbReference type="EMBL" id="AEW06004.1"/>
    </source>
</evidence>
<dbReference type="GO" id="GO:0008477">
    <property type="term" value="F:purine nucleosidase activity"/>
    <property type="evidence" value="ECO:0007669"/>
    <property type="project" value="TreeGrafter"/>
</dbReference>
<evidence type="ECO:0000313" key="5">
    <source>
        <dbReference type="Proteomes" id="UP000005439"/>
    </source>
</evidence>
<dbReference type="Gene3D" id="3.90.245.10">
    <property type="entry name" value="Ribonucleoside hydrolase-like"/>
    <property type="match status" value="1"/>
</dbReference>
<dbReference type="PANTHER" id="PTHR12304">
    <property type="entry name" value="INOSINE-URIDINE PREFERRING NUCLEOSIDE HYDROLASE"/>
    <property type="match status" value="1"/>
</dbReference>
<keyword evidence="5" id="KW-1185">Reference proteome</keyword>
<evidence type="ECO:0000256" key="1">
    <source>
        <dbReference type="ARBA" id="ARBA00022801"/>
    </source>
</evidence>
<dbReference type="InterPro" id="IPR001910">
    <property type="entry name" value="Inosine/uridine_hydrolase_dom"/>
</dbReference>
<keyword evidence="2" id="KW-0326">Glycosidase</keyword>
<accession>G8TWL5</accession>
<dbReference type="AlphaFoldDB" id="G8TWL5"/>
<dbReference type="Proteomes" id="UP000005439">
    <property type="component" value="Chromosome"/>
</dbReference>
<dbReference type="STRING" id="679936.Sulac_2542"/>
<feature type="domain" description="Inosine/uridine-preferring nucleoside hydrolase" evidence="3">
    <location>
        <begin position="5"/>
        <end position="301"/>
    </location>
</feature>
<dbReference type="EMBL" id="CP003179">
    <property type="protein sequence ID" value="AEW06004.1"/>
    <property type="molecule type" value="Genomic_DNA"/>
</dbReference>
<gene>
    <name evidence="4" type="ordered locus">Sulac_2542</name>
</gene>
<proteinExistence type="predicted"/>
<dbReference type="SUPFAM" id="SSF53590">
    <property type="entry name" value="Nucleoside hydrolase"/>
    <property type="match status" value="1"/>
</dbReference>
<dbReference type="PANTHER" id="PTHR12304:SF4">
    <property type="entry name" value="URIDINE NUCLEOSIDASE"/>
    <property type="match status" value="1"/>
</dbReference>
<dbReference type="GO" id="GO:0006152">
    <property type="term" value="P:purine nucleoside catabolic process"/>
    <property type="evidence" value="ECO:0007669"/>
    <property type="project" value="TreeGrafter"/>
</dbReference>
<sequence length="315" mass="34208">MTIPVILDVDTGIDDAWAIWSALRSPVLTVLGITTGYGNADVETTTRNTLLITELANADVPVVPGAAKPLWTPWEGPVPDFHGHNGLGDAELPPVFRKPTPGDAAQFIRETVRAHPGHMTIITVARLTNLARALLYDPELAPMIRQLVVMGGAAFCPGNVTPVAEANIWGDPEAAQLVLSAGIPTILVGLDVTHQARLTRDMVEGMRRNDPASQLFYQATRFYLEAYRRISPVFEDWCPIHDALAVFVAEDPGLVQTERYPVAIETTGRLTRGMTVVDSRSGPYPPSPVEVAVGLDEPRFLNAFLSRSGFFPNPV</sequence>
<dbReference type="InterPro" id="IPR023186">
    <property type="entry name" value="IUNH"/>
</dbReference>
<reference evidence="4 5" key="2">
    <citation type="journal article" date="2012" name="Stand. Genomic Sci.">
        <title>Complete genome sequence of the moderately thermophilic mineral-sulfide-oxidizing firmicute Sulfobacillus acidophilus type strain (NAL(T)).</title>
        <authorList>
            <person name="Anderson I."/>
            <person name="Chertkov O."/>
            <person name="Chen A."/>
            <person name="Saunders E."/>
            <person name="Lapidus A."/>
            <person name="Nolan M."/>
            <person name="Lucas S."/>
            <person name="Hammon N."/>
            <person name="Deshpande S."/>
            <person name="Cheng J.F."/>
            <person name="Han C."/>
            <person name="Tapia R."/>
            <person name="Goodwin L.A."/>
            <person name="Pitluck S."/>
            <person name="Liolios K."/>
            <person name="Pagani I."/>
            <person name="Ivanova N."/>
            <person name="Mikhailova N."/>
            <person name="Pati A."/>
            <person name="Palaniappan K."/>
            <person name="Land M."/>
            <person name="Pan C."/>
            <person name="Rohde M."/>
            <person name="Pukall R."/>
            <person name="Goker M."/>
            <person name="Detter J.C."/>
            <person name="Woyke T."/>
            <person name="Bristow J."/>
            <person name="Eisen J.A."/>
            <person name="Markowitz V."/>
            <person name="Hugenholtz P."/>
            <person name="Kyrpides N.C."/>
            <person name="Klenk H.P."/>
            <person name="Mavromatis K."/>
        </authorList>
    </citation>
    <scope>NUCLEOTIDE SEQUENCE [LARGE SCALE GENOMIC DNA]</scope>
    <source>
        <strain evidence="5">ATCC 700253 / DSM 10332 / NAL</strain>
    </source>
</reference>
<evidence type="ECO:0000256" key="2">
    <source>
        <dbReference type="ARBA" id="ARBA00023295"/>
    </source>
</evidence>
<protein>
    <submittedName>
        <fullName evidence="4">Inosine/uridine-preferring nucleoside hydrolase</fullName>
    </submittedName>
</protein>
<organism evidence="4 5">
    <name type="scientific">Sulfobacillus acidophilus (strain ATCC 700253 / DSM 10332 / NAL)</name>
    <dbReference type="NCBI Taxonomy" id="679936"/>
    <lineage>
        <taxon>Bacteria</taxon>
        <taxon>Bacillati</taxon>
        <taxon>Bacillota</taxon>
        <taxon>Clostridia</taxon>
        <taxon>Eubacteriales</taxon>
        <taxon>Clostridiales Family XVII. Incertae Sedis</taxon>
        <taxon>Sulfobacillus</taxon>
    </lineage>
</organism>
<dbReference type="GO" id="GO:0005829">
    <property type="term" value="C:cytosol"/>
    <property type="evidence" value="ECO:0007669"/>
    <property type="project" value="TreeGrafter"/>
</dbReference>
<reference evidence="5" key="1">
    <citation type="submission" date="2011-12" db="EMBL/GenBank/DDBJ databases">
        <title>The complete genome of chromosome of Sulfobacillus acidophilus DSM 10332.</title>
        <authorList>
            <person name="Lucas S."/>
            <person name="Han J."/>
            <person name="Lapidus A."/>
            <person name="Bruce D."/>
            <person name="Goodwin L."/>
            <person name="Pitluck S."/>
            <person name="Peters L."/>
            <person name="Kyrpides N."/>
            <person name="Mavromatis K."/>
            <person name="Ivanova N."/>
            <person name="Mikhailova N."/>
            <person name="Chertkov O."/>
            <person name="Saunders E."/>
            <person name="Detter J.C."/>
            <person name="Tapia R."/>
            <person name="Han C."/>
            <person name="Land M."/>
            <person name="Hauser L."/>
            <person name="Markowitz V."/>
            <person name="Cheng J.-F."/>
            <person name="Hugenholtz P."/>
            <person name="Woyke T."/>
            <person name="Wu D."/>
            <person name="Pukall R."/>
            <person name="Gehrich-Schroeter G."/>
            <person name="Schneider S."/>
            <person name="Klenk H.-P."/>
            <person name="Eisen J.A."/>
        </authorList>
    </citation>
    <scope>NUCLEOTIDE SEQUENCE [LARGE SCALE GENOMIC DNA]</scope>
    <source>
        <strain evidence="5">ATCC 700253 / DSM 10332 / NAL</strain>
    </source>
</reference>
<keyword evidence="1 4" id="KW-0378">Hydrolase</keyword>
<dbReference type="HOGENOM" id="CLU_036838_11_0_9"/>
<evidence type="ECO:0000259" key="3">
    <source>
        <dbReference type="Pfam" id="PF01156"/>
    </source>
</evidence>
<dbReference type="PATRIC" id="fig|679936.5.peg.2630"/>
<dbReference type="InterPro" id="IPR036452">
    <property type="entry name" value="Ribo_hydro-like"/>
</dbReference>